<dbReference type="InterPro" id="IPR008969">
    <property type="entry name" value="CarboxyPept-like_regulatory"/>
</dbReference>
<keyword evidence="2" id="KW-1185">Reference proteome</keyword>
<dbReference type="RefSeq" id="WP_344825120.1">
    <property type="nucleotide sequence ID" value="NZ_BAABEZ010000022.1"/>
</dbReference>
<dbReference type="Gene3D" id="2.60.40.1120">
    <property type="entry name" value="Carboxypeptidase-like, regulatory domain"/>
    <property type="match status" value="1"/>
</dbReference>
<protein>
    <recommendedName>
        <fullName evidence="3">Carboxypeptidase regulatory-like domain-containing protein</fullName>
    </recommendedName>
</protein>
<dbReference type="Proteomes" id="UP001501410">
    <property type="component" value="Unassembled WGS sequence"/>
</dbReference>
<proteinExistence type="predicted"/>
<accession>A0ABP8MST7</accession>
<dbReference type="EMBL" id="BAABEZ010000022">
    <property type="protein sequence ID" value="GAA4454290.1"/>
    <property type="molecule type" value="Genomic_DNA"/>
</dbReference>
<organism evidence="1 2">
    <name type="scientific">Rurimicrobium arvi</name>
    <dbReference type="NCBI Taxonomy" id="2049916"/>
    <lineage>
        <taxon>Bacteria</taxon>
        <taxon>Pseudomonadati</taxon>
        <taxon>Bacteroidota</taxon>
        <taxon>Chitinophagia</taxon>
        <taxon>Chitinophagales</taxon>
        <taxon>Chitinophagaceae</taxon>
        <taxon>Rurimicrobium</taxon>
    </lineage>
</organism>
<name>A0ABP8MST7_9BACT</name>
<reference evidence="2" key="1">
    <citation type="journal article" date="2019" name="Int. J. Syst. Evol. Microbiol.">
        <title>The Global Catalogue of Microorganisms (GCM) 10K type strain sequencing project: providing services to taxonomists for standard genome sequencing and annotation.</title>
        <authorList>
            <consortium name="The Broad Institute Genomics Platform"/>
            <consortium name="The Broad Institute Genome Sequencing Center for Infectious Disease"/>
            <person name="Wu L."/>
            <person name="Ma J."/>
        </authorList>
    </citation>
    <scope>NUCLEOTIDE SEQUENCE [LARGE SCALE GENOMIC DNA]</scope>
    <source>
        <strain evidence="2">JCM 31921</strain>
    </source>
</reference>
<dbReference type="PROSITE" id="PS51257">
    <property type="entry name" value="PROKAR_LIPOPROTEIN"/>
    <property type="match status" value="1"/>
</dbReference>
<evidence type="ECO:0008006" key="3">
    <source>
        <dbReference type="Google" id="ProtNLM"/>
    </source>
</evidence>
<evidence type="ECO:0000313" key="2">
    <source>
        <dbReference type="Proteomes" id="UP001501410"/>
    </source>
</evidence>
<evidence type="ECO:0000313" key="1">
    <source>
        <dbReference type="EMBL" id="GAA4454290.1"/>
    </source>
</evidence>
<sequence length="131" mass="14637">MKIILFSFLFFSLYLIALSCSIGRTYNGKNIEGKYKVVKVKNIRDQDPQLTCIVLDKFTNKPLRDAVIIVMGNKAGGFTDSTGQLTLSLHSGTYYLQAKNGGNSSLTTKMITFAPYTNTIMMFKLGTNFIR</sequence>
<comment type="caution">
    <text evidence="1">The sequence shown here is derived from an EMBL/GenBank/DDBJ whole genome shotgun (WGS) entry which is preliminary data.</text>
</comment>
<dbReference type="SUPFAM" id="SSF49464">
    <property type="entry name" value="Carboxypeptidase regulatory domain-like"/>
    <property type="match status" value="1"/>
</dbReference>
<gene>
    <name evidence="1" type="ORF">GCM10023092_16100</name>
</gene>